<keyword evidence="1" id="KW-0812">Transmembrane</keyword>
<evidence type="ECO:0000256" key="1">
    <source>
        <dbReference type="SAM" id="Phobius"/>
    </source>
</evidence>
<accession>A0A843W472</accession>
<protein>
    <submittedName>
        <fullName evidence="2">Uncharacterized protein</fullName>
    </submittedName>
</protein>
<keyword evidence="3" id="KW-1185">Reference proteome</keyword>
<feature type="transmembrane region" description="Helical" evidence="1">
    <location>
        <begin position="331"/>
        <end position="354"/>
    </location>
</feature>
<name>A0A843W472_COLES</name>
<dbReference type="EMBL" id="NMUH01002798">
    <property type="protein sequence ID" value="MQM02127.1"/>
    <property type="molecule type" value="Genomic_DNA"/>
</dbReference>
<gene>
    <name evidence="2" type="ORF">Taro_034891</name>
</gene>
<evidence type="ECO:0000313" key="3">
    <source>
        <dbReference type="Proteomes" id="UP000652761"/>
    </source>
</evidence>
<feature type="transmembrane region" description="Helical" evidence="1">
    <location>
        <begin position="87"/>
        <end position="108"/>
    </location>
</feature>
<dbReference type="AlphaFoldDB" id="A0A843W472"/>
<proteinExistence type="predicted"/>
<keyword evidence="1" id="KW-0472">Membrane</keyword>
<sequence>MRQGTHRVLNTTALVVVFMLPLFGGLRLHGYRVSCTGQSADVGLGKATVSYVTFKSRCRAASRLMVFLTCSRREDIAWSGGDAVPCVVSVFFVRVWCWLISTVLWLVLVERQLDLSSMTARLRVVVAERRLTGCGLTHVVFPVVGTIESRYLYHCVMDWYRCSPSCYLVCGFRHIVVWGYNRLALGQRFYYSCVWGSLVKLIGPKALTDSLPVNATGSADVGLGKATASYIAFRLRHRAASRSQLLCVFKEVLAGQSWGKLCSARGSCCGVGYPRFCVSQAHVFVVLGVCPSTCVVPSRSVSSVLDTLTPVFELYVRLRERRQREATCARHGPAVVCGLQMWCWLVSTVLWLVLVEWQLDLSFVIARLRVVVGERRLTGCGLTYVVCPVVGTIESRLSGSGRKLRDLGIPAQNSFWEAH</sequence>
<dbReference type="Proteomes" id="UP000652761">
    <property type="component" value="Unassembled WGS sequence"/>
</dbReference>
<keyword evidence="1" id="KW-1133">Transmembrane helix</keyword>
<comment type="caution">
    <text evidence="2">The sequence shown here is derived from an EMBL/GenBank/DDBJ whole genome shotgun (WGS) entry which is preliminary data.</text>
</comment>
<feature type="transmembrane region" description="Helical" evidence="1">
    <location>
        <begin position="7"/>
        <end position="24"/>
    </location>
</feature>
<evidence type="ECO:0000313" key="2">
    <source>
        <dbReference type="EMBL" id="MQM02127.1"/>
    </source>
</evidence>
<organism evidence="2 3">
    <name type="scientific">Colocasia esculenta</name>
    <name type="common">Wild taro</name>
    <name type="synonym">Arum esculentum</name>
    <dbReference type="NCBI Taxonomy" id="4460"/>
    <lineage>
        <taxon>Eukaryota</taxon>
        <taxon>Viridiplantae</taxon>
        <taxon>Streptophyta</taxon>
        <taxon>Embryophyta</taxon>
        <taxon>Tracheophyta</taxon>
        <taxon>Spermatophyta</taxon>
        <taxon>Magnoliopsida</taxon>
        <taxon>Liliopsida</taxon>
        <taxon>Araceae</taxon>
        <taxon>Aroideae</taxon>
        <taxon>Colocasieae</taxon>
        <taxon>Colocasia</taxon>
    </lineage>
</organism>
<reference evidence="2" key="1">
    <citation type="submission" date="2017-07" db="EMBL/GenBank/DDBJ databases">
        <title>Taro Niue Genome Assembly and Annotation.</title>
        <authorList>
            <person name="Atibalentja N."/>
            <person name="Keating K."/>
            <person name="Fields C.J."/>
        </authorList>
    </citation>
    <scope>NUCLEOTIDE SEQUENCE</scope>
    <source>
        <strain evidence="2">Niue_2</strain>
        <tissue evidence="2">Leaf</tissue>
    </source>
</reference>